<evidence type="ECO:0000256" key="2">
    <source>
        <dbReference type="PROSITE-ProRule" id="PRU00110"/>
    </source>
</evidence>
<name>A0A2N7KKL4_9VIBR</name>
<dbReference type="InterPro" id="IPR036641">
    <property type="entry name" value="HPT_dom_sf"/>
</dbReference>
<keyword evidence="1" id="KW-0902">Two-component regulatory system</keyword>
<keyword evidence="2" id="KW-0597">Phosphoprotein</keyword>
<dbReference type="SUPFAM" id="SSF47226">
    <property type="entry name" value="Histidine-containing phosphotransfer domain, HPT domain"/>
    <property type="match status" value="1"/>
</dbReference>
<protein>
    <recommendedName>
        <fullName evidence="3">HPt domain-containing protein</fullName>
    </recommendedName>
</protein>
<gene>
    <name evidence="4" type="ORF">BCT49_21920</name>
</gene>
<feature type="modified residue" description="Phosphohistidine" evidence="2">
    <location>
        <position position="23"/>
    </location>
</feature>
<evidence type="ECO:0000313" key="4">
    <source>
        <dbReference type="EMBL" id="PMM76868.1"/>
    </source>
</evidence>
<dbReference type="Proteomes" id="UP000235406">
    <property type="component" value="Unassembled WGS sequence"/>
</dbReference>
<evidence type="ECO:0000259" key="3">
    <source>
        <dbReference type="PROSITE" id="PS50894"/>
    </source>
</evidence>
<dbReference type="EMBL" id="MCZK01000018">
    <property type="protein sequence ID" value="PMM76868.1"/>
    <property type="molecule type" value="Genomic_DNA"/>
</dbReference>
<reference evidence="5" key="1">
    <citation type="submission" date="2016-07" db="EMBL/GenBank/DDBJ databases">
        <title>Nontailed viruses are major unrecognized killers of bacteria in the ocean.</title>
        <authorList>
            <person name="Kauffman K."/>
            <person name="Hussain F."/>
            <person name="Yang J."/>
            <person name="Arevalo P."/>
            <person name="Brown J."/>
            <person name="Cutler M."/>
            <person name="Kelly L."/>
            <person name="Polz M.F."/>
        </authorList>
    </citation>
    <scope>NUCLEOTIDE SEQUENCE [LARGE SCALE GENOMIC DNA]</scope>
    <source>
        <strain evidence="5">10N.261.46.F8</strain>
    </source>
</reference>
<dbReference type="PROSITE" id="PS50894">
    <property type="entry name" value="HPT"/>
    <property type="match status" value="1"/>
</dbReference>
<evidence type="ECO:0000256" key="1">
    <source>
        <dbReference type="ARBA" id="ARBA00023012"/>
    </source>
</evidence>
<comment type="caution">
    <text evidence="4">The sequence shown here is derived from an EMBL/GenBank/DDBJ whole genome shotgun (WGS) entry which is preliminary data.</text>
</comment>
<accession>A0A2N7KKL4</accession>
<feature type="domain" description="HPt" evidence="3">
    <location>
        <begin position="1"/>
        <end position="80"/>
    </location>
</feature>
<dbReference type="AlphaFoldDB" id="A0A2N7KKL4"/>
<sequence length="84" mass="9458">MQEDLERLRDTKPERAASLQIIHRIKGGLSSIGHFPLEQLIKVEENELKAGNNNVEQTNLNTIKLISHSVESIEDWLNINGVGN</sequence>
<dbReference type="GO" id="GO:0000160">
    <property type="term" value="P:phosphorelay signal transduction system"/>
    <property type="evidence" value="ECO:0007669"/>
    <property type="project" value="UniProtKB-KW"/>
</dbReference>
<proteinExistence type="predicted"/>
<evidence type="ECO:0000313" key="5">
    <source>
        <dbReference type="Proteomes" id="UP000235406"/>
    </source>
</evidence>
<dbReference type="GO" id="GO:0004672">
    <property type="term" value="F:protein kinase activity"/>
    <property type="evidence" value="ECO:0007669"/>
    <property type="project" value="UniProtKB-ARBA"/>
</dbReference>
<dbReference type="InterPro" id="IPR008207">
    <property type="entry name" value="Sig_transdc_His_kin_Hpt_dom"/>
</dbReference>
<organism evidence="4 5">
    <name type="scientific">Vibrio lentus</name>
    <dbReference type="NCBI Taxonomy" id="136468"/>
    <lineage>
        <taxon>Bacteria</taxon>
        <taxon>Pseudomonadati</taxon>
        <taxon>Pseudomonadota</taxon>
        <taxon>Gammaproteobacteria</taxon>
        <taxon>Vibrionales</taxon>
        <taxon>Vibrionaceae</taxon>
        <taxon>Vibrio</taxon>
    </lineage>
</organism>